<sequence>MLHVRSMATLNVRASRKLNIRASRAMLAACLFYAAFGGLIQWFPIWLIEERGFTGEQLGLVISLAGIGRIVAGPLTSAWADGRSDRRAPIKLLAAISLLALGALWFSSAFGVSFAFAFVIEVTFWAMIAFLEAALLRLCRPDQFPNYGLARGLASLAFVVGNVATGMLVDWMGNVGIWWWLALTTAGLLAASMMMAAEPVNRVVQPPFAQRLADGLAMVKRPEFALLMFGCGLIQAGHQFYYIFGTKLWIDELGISATLAGWIFAFGVIMEALFLMLIAPRIEHVRPATLMVIGGFGALLRWGLMATGPGLPLLVLVQALHALSFACTFLGAMRGIQHLWGDDRTPTAQMMFMALATAPAQALSSWIAGRVFDTGVGSAGYAAMLAPVAVGTLLVLLLWRRPEPVAAAAA</sequence>
<keyword evidence="6 8" id="KW-1133">Transmembrane helix</keyword>
<name>A0A501XQ60_9SPHN</name>
<evidence type="ECO:0000259" key="9">
    <source>
        <dbReference type="Pfam" id="PF12832"/>
    </source>
</evidence>
<evidence type="ECO:0000256" key="6">
    <source>
        <dbReference type="ARBA" id="ARBA00022989"/>
    </source>
</evidence>
<gene>
    <name evidence="10" type="ORF">FJQ54_05920</name>
</gene>
<feature type="transmembrane region" description="Helical" evidence="8">
    <location>
        <begin position="255"/>
        <end position="278"/>
    </location>
</feature>
<feature type="transmembrane region" description="Helical" evidence="8">
    <location>
        <begin position="116"/>
        <end position="136"/>
    </location>
</feature>
<feature type="transmembrane region" description="Helical" evidence="8">
    <location>
        <begin position="285"/>
        <end position="304"/>
    </location>
</feature>
<feature type="transmembrane region" description="Helical" evidence="8">
    <location>
        <begin position="92"/>
        <end position="110"/>
    </location>
</feature>
<dbReference type="OrthoDB" id="9150135at2"/>
<organism evidence="10 11">
    <name type="scientific">Sandaracinobacter neustonicus</name>
    <dbReference type="NCBI Taxonomy" id="1715348"/>
    <lineage>
        <taxon>Bacteria</taxon>
        <taxon>Pseudomonadati</taxon>
        <taxon>Pseudomonadota</taxon>
        <taxon>Alphaproteobacteria</taxon>
        <taxon>Sphingomonadales</taxon>
        <taxon>Sphingosinicellaceae</taxon>
        <taxon>Sandaracinobacter</taxon>
    </lineage>
</organism>
<feature type="transmembrane region" description="Helical" evidence="8">
    <location>
        <begin position="310"/>
        <end position="332"/>
    </location>
</feature>
<feature type="transmembrane region" description="Helical" evidence="8">
    <location>
        <begin position="148"/>
        <end position="171"/>
    </location>
</feature>
<evidence type="ECO:0000256" key="3">
    <source>
        <dbReference type="ARBA" id="ARBA00022475"/>
    </source>
</evidence>
<proteinExistence type="predicted"/>
<comment type="subcellular location">
    <subcellularLocation>
        <location evidence="1">Cell inner membrane</location>
        <topology evidence="1">Multi-pass membrane protein</topology>
    </subcellularLocation>
</comment>
<evidence type="ECO:0000256" key="2">
    <source>
        <dbReference type="ARBA" id="ARBA00022448"/>
    </source>
</evidence>
<keyword evidence="11" id="KW-1185">Reference proteome</keyword>
<dbReference type="InterPro" id="IPR026032">
    <property type="entry name" value="HcaT-like"/>
</dbReference>
<keyword evidence="4" id="KW-0997">Cell inner membrane</keyword>
<comment type="caution">
    <text evidence="10">The sequence shown here is derived from an EMBL/GenBank/DDBJ whole genome shotgun (WGS) entry which is preliminary data.</text>
</comment>
<feature type="transmembrane region" description="Helical" evidence="8">
    <location>
        <begin position="224"/>
        <end position="243"/>
    </location>
</feature>
<dbReference type="PANTHER" id="PTHR23522">
    <property type="entry name" value="BLL5896 PROTEIN"/>
    <property type="match status" value="1"/>
</dbReference>
<evidence type="ECO:0000313" key="11">
    <source>
        <dbReference type="Proteomes" id="UP000319897"/>
    </source>
</evidence>
<keyword evidence="7 8" id="KW-0472">Membrane</keyword>
<dbReference type="AlphaFoldDB" id="A0A501XQ60"/>
<dbReference type="SUPFAM" id="SSF103473">
    <property type="entry name" value="MFS general substrate transporter"/>
    <property type="match status" value="1"/>
</dbReference>
<dbReference type="InterPro" id="IPR036259">
    <property type="entry name" value="MFS_trans_sf"/>
</dbReference>
<keyword evidence="2" id="KW-0813">Transport</keyword>
<dbReference type="GO" id="GO:0015528">
    <property type="term" value="F:lactose:proton symporter activity"/>
    <property type="evidence" value="ECO:0007669"/>
    <property type="project" value="TreeGrafter"/>
</dbReference>
<dbReference type="Pfam" id="PF12832">
    <property type="entry name" value="MFS_1_like"/>
    <property type="match status" value="1"/>
</dbReference>
<feature type="transmembrane region" description="Helical" evidence="8">
    <location>
        <begin position="177"/>
        <end position="197"/>
    </location>
</feature>
<dbReference type="NCBIfam" id="NF037955">
    <property type="entry name" value="mfs"/>
    <property type="match status" value="1"/>
</dbReference>
<dbReference type="Gene3D" id="1.20.1250.20">
    <property type="entry name" value="MFS general substrate transporter like domains"/>
    <property type="match status" value="2"/>
</dbReference>
<dbReference type="GO" id="GO:0005886">
    <property type="term" value="C:plasma membrane"/>
    <property type="evidence" value="ECO:0007669"/>
    <property type="project" value="UniProtKB-SubCell"/>
</dbReference>
<keyword evidence="5 8" id="KW-0812">Transmembrane</keyword>
<dbReference type="EMBL" id="VFSU01000018">
    <property type="protein sequence ID" value="TPE62433.1"/>
    <property type="molecule type" value="Genomic_DNA"/>
</dbReference>
<evidence type="ECO:0000256" key="7">
    <source>
        <dbReference type="ARBA" id="ARBA00023136"/>
    </source>
</evidence>
<evidence type="ECO:0000256" key="8">
    <source>
        <dbReference type="SAM" id="Phobius"/>
    </source>
</evidence>
<protein>
    <submittedName>
        <fullName evidence="10">MFS transporter</fullName>
    </submittedName>
</protein>
<feature type="transmembrane region" description="Helical" evidence="8">
    <location>
        <begin position="378"/>
        <end position="399"/>
    </location>
</feature>
<feature type="transmembrane region" description="Helical" evidence="8">
    <location>
        <begin position="25"/>
        <end position="48"/>
    </location>
</feature>
<evidence type="ECO:0000313" key="10">
    <source>
        <dbReference type="EMBL" id="TPE62433.1"/>
    </source>
</evidence>
<evidence type="ECO:0000256" key="5">
    <source>
        <dbReference type="ARBA" id="ARBA00022692"/>
    </source>
</evidence>
<dbReference type="PIRSF" id="PIRSF004925">
    <property type="entry name" value="HcaT"/>
    <property type="match status" value="1"/>
</dbReference>
<evidence type="ECO:0000256" key="4">
    <source>
        <dbReference type="ARBA" id="ARBA00022519"/>
    </source>
</evidence>
<keyword evidence="3" id="KW-1003">Cell membrane</keyword>
<reference evidence="10 11" key="1">
    <citation type="submission" date="2019-06" db="EMBL/GenBank/DDBJ databases">
        <authorList>
            <person name="Lee I."/>
            <person name="Jang G.I."/>
            <person name="Hwang C.Y."/>
        </authorList>
    </citation>
    <scope>NUCLEOTIDE SEQUENCE [LARGE SCALE GENOMIC DNA]</scope>
    <source>
        <strain evidence="10 11">PAMC 28131</strain>
    </source>
</reference>
<accession>A0A501XQ60</accession>
<feature type="transmembrane region" description="Helical" evidence="8">
    <location>
        <begin position="60"/>
        <end position="80"/>
    </location>
</feature>
<dbReference type="PANTHER" id="PTHR23522:SF10">
    <property type="entry name" value="3-PHENYLPROPIONIC ACID TRANSPORTER-RELATED"/>
    <property type="match status" value="1"/>
</dbReference>
<dbReference type="Proteomes" id="UP000319897">
    <property type="component" value="Unassembled WGS sequence"/>
</dbReference>
<evidence type="ECO:0000256" key="1">
    <source>
        <dbReference type="ARBA" id="ARBA00004429"/>
    </source>
</evidence>
<dbReference type="GO" id="GO:0030395">
    <property type="term" value="F:lactose binding"/>
    <property type="evidence" value="ECO:0007669"/>
    <property type="project" value="TreeGrafter"/>
</dbReference>
<feature type="domain" description="Major facilitator superfamily associated" evidence="9">
    <location>
        <begin position="31"/>
        <end position="374"/>
    </location>
</feature>
<dbReference type="InterPro" id="IPR024989">
    <property type="entry name" value="MFS_assoc_dom"/>
</dbReference>
<feature type="transmembrane region" description="Helical" evidence="8">
    <location>
        <begin position="352"/>
        <end position="372"/>
    </location>
</feature>